<dbReference type="AlphaFoldDB" id="A0A1X7LHM7"/>
<dbReference type="Proteomes" id="UP000193834">
    <property type="component" value="Unassembled WGS sequence"/>
</dbReference>
<dbReference type="PANTHER" id="PTHR43335:SF4">
    <property type="entry name" value="ABC TRANSPORTER, ATP-BINDING PROTEIN"/>
    <property type="match status" value="1"/>
</dbReference>
<name>A0A1X7LHM7_9BACL</name>
<dbReference type="SUPFAM" id="SSF52540">
    <property type="entry name" value="P-loop containing nucleoside triphosphate hydrolases"/>
    <property type="match status" value="1"/>
</dbReference>
<evidence type="ECO:0000259" key="5">
    <source>
        <dbReference type="PROSITE" id="PS50893"/>
    </source>
</evidence>
<evidence type="ECO:0000313" key="7">
    <source>
        <dbReference type="Proteomes" id="UP000193834"/>
    </source>
</evidence>
<keyword evidence="7" id="KW-1185">Reference proteome</keyword>
<dbReference type="GO" id="GO:0016887">
    <property type="term" value="F:ATP hydrolysis activity"/>
    <property type="evidence" value="ECO:0007669"/>
    <property type="project" value="InterPro"/>
</dbReference>
<evidence type="ECO:0000256" key="1">
    <source>
        <dbReference type="ARBA" id="ARBA00005417"/>
    </source>
</evidence>
<dbReference type="RefSeq" id="WP_085496275.1">
    <property type="nucleotide sequence ID" value="NZ_FXAZ01000005.1"/>
</dbReference>
<dbReference type="Pfam" id="PF00005">
    <property type="entry name" value="ABC_tran"/>
    <property type="match status" value="1"/>
</dbReference>
<gene>
    <name evidence="6" type="ORF">SAMN06295960_3485</name>
</gene>
<dbReference type="PANTHER" id="PTHR43335">
    <property type="entry name" value="ABC TRANSPORTER, ATP-BINDING PROTEIN"/>
    <property type="match status" value="1"/>
</dbReference>
<keyword evidence="4 6" id="KW-0067">ATP-binding</keyword>
<feature type="domain" description="ABC transporter" evidence="5">
    <location>
        <begin position="6"/>
        <end position="235"/>
    </location>
</feature>
<accession>A0A1X7LHM7</accession>
<evidence type="ECO:0000256" key="4">
    <source>
        <dbReference type="ARBA" id="ARBA00022840"/>
    </source>
</evidence>
<evidence type="ECO:0000256" key="2">
    <source>
        <dbReference type="ARBA" id="ARBA00022448"/>
    </source>
</evidence>
<organism evidence="6 7">
    <name type="scientific">Paenibacillus aquistagni</name>
    <dbReference type="NCBI Taxonomy" id="1852522"/>
    <lineage>
        <taxon>Bacteria</taxon>
        <taxon>Bacillati</taxon>
        <taxon>Bacillota</taxon>
        <taxon>Bacilli</taxon>
        <taxon>Bacillales</taxon>
        <taxon>Paenibacillaceae</taxon>
        <taxon>Paenibacillus</taxon>
    </lineage>
</organism>
<dbReference type="STRING" id="1852522.SAMN06295960_3485"/>
<evidence type="ECO:0000256" key="3">
    <source>
        <dbReference type="ARBA" id="ARBA00022741"/>
    </source>
</evidence>
<dbReference type="SMART" id="SM00382">
    <property type="entry name" value="AAA"/>
    <property type="match status" value="1"/>
</dbReference>
<dbReference type="PROSITE" id="PS50893">
    <property type="entry name" value="ABC_TRANSPORTER_2"/>
    <property type="match status" value="1"/>
</dbReference>
<dbReference type="InterPro" id="IPR027417">
    <property type="entry name" value="P-loop_NTPase"/>
</dbReference>
<proteinExistence type="inferred from homology"/>
<evidence type="ECO:0000313" key="6">
    <source>
        <dbReference type="EMBL" id="SMG53366.1"/>
    </source>
</evidence>
<keyword evidence="2" id="KW-0813">Transport</keyword>
<dbReference type="InterPro" id="IPR003439">
    <property type="entry name" value="ABC_transporter-like_ATP-bd"/>
</dbReference>
<dbReference type="Gene3D" id="3.40.50.300">
    <property type="entry name" value="P-loop containing nucleotide triphosphate hydrolases"/>
    <property type="match status" value="1"/>
</dbReference>
<protein>
    <submittedName>
        <fullName evidence="6">ABC-2 type transport system ATP-binding protein</fullName>
    </submittedName>
</protein>
<sequence length="310" mass="34793">MNDIVVEIRNVTKKMGGKTIIDNLSFSVERGEIYGFLGPNGAGKTTTIRMMVGLMSMNAGEIIIEGHNVATDRAKAMMHVGAIVENPELYKFMTGRQNLIHFARMSGRTISEERIQEIVKLVDLDQALDKKVKNYSLGMRQRLGIAQALLHHPSILILDEPTNGLDPAGIRELRDYLRRLSREENISILVSSHLLSEIELMCDRVLIIQNGQYVGERLLDGSKEGSQAEELQSIQLQVETMEEIQQALQDSAWSITSAEGNRVTLSLPHHDIPQLIEHLVKQGVKLYEVRKVTPTLEDTFLQMTKGGRIQ</sequence>
<keyword evidence="3" id="KW-0547">Nucleotide-binding</keyword>
<dbReference type="InterPro" id="IPR017871">
    <property type="entry name" value="ABC_transporter-like_CS"/>
</dbReference>
<dbReference type="GO" id="GO:0005524">
    <property type="term" value="F:ATP binding"/>
    <property type="evidence" value="ECO:0007669"/>
    <property type="project" value="UniProtKB-KW"/>
</dbReference>
<dbReference type="InterPro" id="IPR003593">
    <property type="entry name" value="AAA+_ATPase"/>
</dbReference>
<dbReference type="EMBL" id="FXAZ01000005">
    <property type="protein sequence ID" value="SMG53366.1"/>
    <property type="molecule type" value="Genomic_DNA"/>
</dbReference>
<reference evidence="6 7" key="1">
    <citation type="submission" date="2017-04" db="EMBL/GenBank/DDBJ databases">
        <authorList>
            <person name="Afonso C.L."/>
            <person name="Miller P.J."/>
            <person name="Scott M.A."/>
            <person name="Spackman E."/>
            <person name="Goraichik I."/>
            <person name="Dimitrov K.M."/>
            <person name="Suarez D.L."/>
            <person name="Swayne D.E."/>
        </authorList>
    </citation>
    <scope>NUCLEOTIDE SEQUENCE [LARGE SCALE GENOMIC DNA]</scope>
    <source>
        <strain evidence="6 7">11</strain>
    </source>
</reference>
<dbReference type="PROSITE" id="PS00211">
    <property type="entry name" value="ABC_TRANSPORTER_1"/>
    <property type="match status" value="1"/>
</dbReference>
<dbReference type="OrthoDB" id="9804819at2"/>
<comment type="similarity">
    <text evidence="1">Belongs to the ABC transporter superfamily.</text>
</comment>